<dbReference type="SMART" id="SM00736">
    <property type="entry name" value="CADG"/>
    <property type="match status" value="1"/>
</dbReference>
<feature type="domain" description="Dystroglycan-type cadherin-like" evidence="3">
    <location>
        <begin position="151"/>
        <end position="254"/>
    </location>
</feature>
<feature type="compositionally biased region" description="Basic and acidic residues" evidence="1">
    <location>
        <begin position="843"/>
        <end position="854"/>
    </location>
</feature>
<feature type="compositionally biased region" description="Low complexity" evidence="1">
    <location>
        <begin position="1056"/>
        <end position="1086"/>
    </location>
</feature>
<feature type="chain" id="PRO_5020964367" description="Dystroglycan-type cadherin-like domain-containing protein" evidence="2">
    <location>
        <begin position="27"/>
        <end position="1294"/>
    </location>
</feature>
<evidence type="ECO:0000313" key="5">
    <source>
        <dbReference type="Proteomes" id="UP000306050"/>
    </source>
</evidence>
<feature type="compositionally biased region" description="Low complexity" evidence="1">
    <location>
        <begin position="450"/>
        <end position="491"/>
    </location>
</feature>
<dbReference type="SUPFAM" id="SSF49313">
    <property type="entry name" value="Cadherin-like"/>
    <property type="match status" value="4"/>
</dbReference>
<feature type="signal peptide" evidence="2">
    <location>
        <begin position="1"/>
        <end position="26"/>
    </location>
</feature>
<dbReference type="Gene3D" id="2.60.40.10">
    <property type="entry name" value="Immunoglobulins"/>
    <property type="match status" value="4"/>
</dbReference>
<protein>
    <recommendedName>
        <fullName evidence="3">Dystroglycan-type cadherin-like domain-containing protein</fullName>
    </recommendedName>
</protein>
<dbReference type="GeneID" id="40724645"/>
<name>A0A4V6EU53_9BASI</name>
<sequence length="1294" mass="135316">MQLAQGALVLPVCLATLLVFATATQAEVRVELPVSAQLPTIARYGQSYSWSLAPNTFVDQNATAPLQYNATGLPAWALFDPARLSISGTPPASPAASTRASRANDTVTLTATNPKTGSTASTPFQLITMSGTGPVVNKPLAEQLPNITTLGAKSILPSGAQLLPLGWSFSLGFAGDTFTSDSHRVYLSAALADGSPLPNWMHFDQTVTLWGLAPTDVHTAGSFYTVVITASDVRGYAGVNSSVQMVVSGAQFIQAAPFPTINTTAGQSFQSALPLDDIVDSTGNPVNTSLLRVAANTSSIGSWLTFDEASHTFSGTPPFNLSNSAPVSLTVPVSLANTSNPDASPVPASAHLSVYPSSFSVSSLPDVSVSPGKFFQLELGQYIRSSPTPPQLTLDPPSANEWLHFDPATMLLSGTPPKSGIERVQVQLSLDSTDAGGYRSISTQTFAINPLSSSGSPTPLPPSTHRTSTGSHSASSSTSSANGFAASSSSDAASSGLSSKAKFAIAASLGGVGGLVMLILLMVCCRRYCAAEDRHFRGGHPDDEPSDFEKSYNGQDDDRTLADERSPRFGWASLGAGGKKGKGKKADEEASPYLDPYAALAAAGTNAPDRSPFSDAMTLAPSDEGHDRRMSNGDPRQVVTTTANVAPRIASIVPAPAFTITNPSPLAVEKPRRSSVLNLFNRLPKASKSNRSINNFTAGAAFHPSHREEGIAEENLGHSLQEDPSGLARPVSIGLGLEGMMERDLSQMTTSKSLAARSSWESNLFYDESANRGASTSAAPSTPERRRSEALRTETLSLDSPLEVPVRRKLGSAPMRHRNAHISTSPAFNLTAGFQSSPERDDDGPRDRSRETRHTGSGGSVELDDAVVGYARKVNVEASGTVPPPQQVSIQQGQRNLSQHLENYMHQAPRGASIDTTRSGGSASQAAAVADDDDPFEDAEDDPSAAANMRATAENTKRNSAASYVPDLVGAETSAVRYPDGRRGSMKLADAISTPVRTRVVGPRASDELQRGPTVRAVRPSNGPVPASPIIPGAAERNGAGDKVDNPQTPVRASRGADAGTAPASAGAGRPWSANSAASREGAAAAPFQAPQSTVTPTRARPSHRPSASVSHRRSDSSGHSGEAPAVSTPWSRIRSQNITVRPGELIRVSALAGTAAPPMVGGAPGSPGKRSGRKLSYHPVLQDEKYFEYYNTWPEFLHWLRWDERMQELSGTVPAKFGPVPLTLKLAILARPIGGAPPSPSPNSSPTKFGARARTGSNASATSTTVGAAGSEDEVVAIVVLNIQKLAPAAAVI</sequence>
<dbReference type="GO" id="GO:0016020">
    <property type="term" value="C:membrane"/>
    <property type="evidence" value="ECO:0007669"/>
    <property type="project" value="InterPro"/>
</dbReference>
<proteinExistence type="predicted"/>
<evidence type="ECO:0000256" key="1">
    <source>
        <dbReference type="SAM" id="MobiDB-lite"/>
    </source>
</evidence>
<feature type="region of interest" description="Disordered" evidence="1">
    <location>
        <begin position="911"/>
        <end position="944"/>
    </location>
</feature>
<feature type="region of interest" description="Disordered" evidence="1">
    <location>
        <begin position="449"/>
        <end position="491"/>
    </location>
</feature>
<dbReference type="Pfam" id="PF05345">
    <property type="entry name" value="He_PIG"/>
    <property type="match status" value="1"/>
</dbReference>
<feature type="region of interest" description="Disordered" evidence="1">
    <location>
        <begin position="770"/>
        <end position="866"/>
    </location>
</feature>
<evidence type="ECO:0000256" key="2">
    <source>
        <dbReference type="SAM" id="SignalP"/>
    </source>
</evidence>
<keyword evidence="5" id="KW-1185">Reference proteome</keyword>
<organism evidence="4 5">
    <name type="scientific">Sporisorium graminicola</name>
    <dbReference type="NCBI Taxonomy" id="280036"/>
    <lineage>
        <taxon>Eukaryota</taxon>
        <taxon>Fungi</taxon>
        <taxon>Dikarya</taxon>
        <taxon>Basidiomycota</taxon>
        <taxon>Ustilaginomycotina</taxon>
        <taxon>Ustilaginomycetes</taxon>
        <taxon>Ustilaginales</taxon>
        <taxon>Ustilaginaceae</taxon>
        <taxon>Sporisorium</taxon>
    </lineage>
</organism>
<feature type="region of interest" description="Disordered" evidence="1">
    <location>
        <begin position="1002"/>
        <end position="1130"/>
    </location>
</feature>
<feature type="compositionally biased region" description="Polar residues" evidence="1">
    <location>
        <begin position="821"/>
        <end position="837"/>
    </location>
</feature>
<evidence type="ECO:0000313" key="4">
    <source>
        <dbReference type="EMBL" id="TKY89219.1"/>
    </source>
</evidence>
<feature type="compositionally biased region" description="Low complexity" evidence="1">
    <location>
        <begin position="1245"/>
        <end position="1267"/>
    </location>
</feature>
<feature type="compositionally biased region" description="Basic and acidic residues" evidence="1">
    <location>
        <begin position="783"/>
        <end position="792"/>
    </location>
</feature>
<dbReference type="OrthoDB" id="414243at2759"/>
<dbReference type="InterPro" id="IPR015919">
    <property type="entry name" value="Cadherin-like_sf"/>
</dbReference>
<dbReference type="InterPro" id="IPR006644">
    <property type="entry name" value="Cadg"/>
</dbReference>
<dbReference type="KEGG" id="sgra:EX895_001750"/>
<dbReference type="GO" id="GO:0005509">
    <property type="term" value="F:calcium ion binding"/>
    <property type="evidence" value="ECO:0007669"/>
    <property type="project" value="InterPro"/>
</dbReference>
<accession>A0A4V6EU53</accession>
<evidence type="ECO:0000259" key="3">
    <source>
        <dbReference type="SMART" id="SM00736"/>
    </source>
</evidence>
<comment type="caution">
    <text evidence="4">The sequence shown here is derived from an EMBL/GenBank/DDBJ whole genome shotgun (WGS) entry which is preliminary data.</text>
</comment>
<keyword evidence="2" id="KW-0732">Signal</keyword>
<feature type="compositionally biased region" description="Acidic residues" evidence="1">
    <location>
        <begin position="930"/>
        <end position="943"/>
    </location>
</feature>
<dbReference type="InterPro" id="IPR013783">
    <property type="entry name" value="Ig-like_fold"/>
</dbReference>
<dbReference type="Proteomes" id="UP000306050">
    <property type="component" value="Chromosome SGRAM_12"/>
</dbReference>
<reference evidence="4 5" key="1">
    <citation type="submission" date="2019-05" db="EMBL/GenBank/DDBJ databases">
        <title>Sporisorium graminicola CBS 10092 draft sequencing and annotation.</title>
        <authorList>
            <person name="Solano-Gonzalez S."/>
            <person name="Caddick M.X."/>
            <person name="Darby A."/>
        </authorList>
    </citation>
    <scope>NUCLEOTIDE SEQUENCE [LARGE SCALE GENOMIC DNA]</scope>
    <source>
        <strain evidence="4 5">CBS 10092</strain>
    </source>
</reference>
<dbReference type="EMBL" id="SRRM01000005">
    <property type="protein sequence ID" value="TKY89219.1"/>
    <property type="molecule type" value="Genomic_DNA"/>
</dbReference>
<gene>
    <name evidence="4" type="ORF">EX895_001750</name>
</gene>
<feature type="compositionally biased region" description="Basic and acidic residues" evidence="1">
    <location>
        <begin position="536"/>
        <end position="567"/>
    </location>
</feature>
<feature type="compositionally biased region" description="Basic residues" evidence="1">
    <location>
        <begin position="807"/>
        <end position="820"/>
    </location>
</feature>
<dbReference type="RefSeq" id="XP_029741204.1">
    <property type="nucleotide sequence ID" value="XM_029882349.1"/>
</dbReference>
<feature type="region of interest" description="Disordered" evidence="1">
    <location>
        <begin position="536"/>
        <end position="589"/>
    </location>
</feature>
<feature type="region of interest" description="Disordered" evidence="1">
    <location>
        <begin position="1236"/>
        <end position="1267"/>
    </location>
</feature>